<dbReference type="InterPro" id="IPR027417">
    <property type="entry name" value="P-loop_NTPase"/>
</dbReference>
<organism evidence="7 8">
    <name type="scientific">Orchesella dallaii</name>
    <dbReference type="NCBI Taxonomy" id="48710"/>
    <lineage>
        <taxon>Eukaryota</taxon>
        <taxon>Metazoa</taxon>
        <taxon>Ecdysozoa</taxon>
        <taxon>Arthropoda</taxon>
        <taxon>Hexapoda</taxon>
        <taxon>Collembola</taxon>
        <taxon>Entomobryomorpha</taxon>
        <taxon>Entomobryoidea</taxon>
        <taxon>Orchesellidae</taxon>
        <taxon>Orchesellinae</taxon>
        <taxon>Orchesella</taxon>
    </lineage>
</organism>
<reference evidence="7 8" key="1">
    <citation type="submission" date="2024-08" db="EMBL/GenBank/DDBJ databases">
        <authorList>
            <person name="Cucini C."/>
            <person name="Frati F."/>
        </authorList>
    </citation>
    <scope>NUCLEOTIDE SEQUENCE [LARGE SCALE GENOMIC DNA]</scope>
</reference>
<dbReference type="Proteomes" id="UP001642540">
    <property type="component" value="Unassembled WGS sequence"/>
</dbReference>
<dbReference type="PANTHER" id="PTHR31952">
    <property type="entry name" value="CB1 CANNABINOID RECEPTOR-INTERACTING PROTEIN 1"/>
    <property type="match status" value="1"/>
</dbReference>
<name>A0ABP1S8X9_9HEXA</name>
<dbReference type="Gene3D" id="3.40.50.300">
    <property type="entry name" value="P-loop containing nucleotide triphosphate hydrolases"/>
    <property type="match status" value="1"/>
</dbReference>
<dbReference type="Gene3D" id="2.60.20.10">
    <property type="entry name" value="Crystallins"/>
    <property type="match status" value="1"/>
</dbReference>
<protein>
    <recommendedName>
        <fullName evidence="3">CB1 cannabinoid receptor-interacting protein 1</fullName>
    </recommendedName>
</protein>
<proteinExistence type="inferred from homology"/>
<comment type="similarity">
    <text evidence="2">Belongs to the CNRIP family.</text>
</comment>
<dbReference type="PANTHER" id="PTHR31952:SF1">
    <property type="entry name" value="CB1 CANNABINOID RECEPTOR-INTERACTING PROTEIN 1"/>
    <property type="match status" value="1"/>
</dbReference>
<dbReference type="InterPro" id="IPR029204">
    <property type="entry name" value="CNRIP1"/>
</dbReference>
<sequence>MSSGNSSGSASFFKVTLSIRKDGESLPAYMKQDGQRFKLPRTLKLAVDTTYRVDLSFKPPQILTNLQVQNQEVPCQEKARDSTASAYSGMYLTHNIPVSKNGVRHDIPIAMQIGDKGELIVSLQVKFYKCQDPNHSEWGSSLHCIEYECSHVPGASRVIVTKETYSESVSGSSFSLRTCATLHSQDNGFQEQSLIIEDGNVIGNTGEEYATASQSWNTSSGYWNVSSGCELTACQDIYLASTCSLFGGSNPSTTPSNRWLSANCKCNKECKCSEIKWQNNICARAYLHANGCNTCDASYTELEDSNPMFSEEFGDKISSLLVRPGCRITFFEEEDFETELEAVDGSSSLQTWSGKIGSYECDCSDVEDDDDNDLDEDTILEDSSSEGEEFPDQLTIPDSLDDIVRELQQRNYSHPGLLAAFSSLTHGRSPKTAYILLIGSSGAGKSSAINLLLNNPEVTLAGDHASTTSDILEFRIPTPLDKMGLSNTELRMIDTPGLGDTRGIKHDAVFLATLDDYLSDHEELNERIPNLVLVFHHFSDNRYSGTGAKFVSMLRGLNNFRTKITDENYSNVLFVFSHFCTEISKLQSNPSPKLLRFKEVIEEFSFFPKPILTSVMEIDGKGNDLLKVNENYVLPNKEHFPSNLLNKFDAITMKGKDDLGRAIINEALRNRKQHSNVSETIFVMENSEHPKTAKYLSTLSAALLDFSKSEISLSLQQAYNRMPPRLRRAIGNGLENLKIYLNKKKILTKNDVPKTLGEILDLLEEVEKSEAVLYLLENGLDLKIPAFPKSAVVTSSSFSSITDSVLPISPYKLEVLKTSEIGFKIPEAIDCKKESETVNLLNLFNTTEQYVRHQLVQKFDVDVSILNNTQIFYGLHNNIQEGFFIKESSCSETVCNFVASKFYKMFQFDFKENAVLTPDFGRRVRSLAPFNAKNYNNVELWNNFFNDYGTHVVKSAWGGGRIDIHVRSPPQISVESLKTKLFQNLEYADDLTTLISNKIDPKRILPLGVTISLVFHGGTPSFHTSDLTALGLEEASKMMRNWKASLKYNPVLLPVEMISIHKVAKRVAAGKAEHIRKTLLLLENGALSIHSTTHINQINANLLKAEIARQQREADKRKRELEAEARRLEVQAKRERQAALAEQRKMEVERKRQEAQRNRLEAKQKRDELHLERRREAERQRLVRERLQNTRRAEAEEKLRQWEHQRQLFLISKRNVKQAFKIGERAKRRKENEEKRLQRQLDDALRRARELGMEYSGLGI</sequence>
<keyword evidence="8" id="KW-1185">Reference proteome</keyword>
<dbReference type="SMART" id="SM00457">
    <property type="entry name" value="MACPF"/>
    <property type="match status" value="1"/>
</dbReference>
<comment type="subunit">
    <text evidence="4">Interacts with the cannabinoid receptor CNR1 (via C-terminus). Does not interact with cannabinoid receptor CNR2.</text>
</comment>
<gene>
    <name evidence="7" type="ORF">ODALV1_LOCUS31204</name>
</gene>
<dbReference type="CDD" id="cd00882">
    <property type="entry name" value="Ras_like_GTPase"/>
    <property type="match status" value="1"/>
</dbReference>
<comment type="function">
    <text evidence="1">Suppresses cannabinoid receptor CNR1-mediated tonic inhibition of voltage-gated calcium channels.</text>
</comment>
<evidence type="ECO:0000256" key="5">
    <source>
        <dbReference type="SAM" id="MobiDB-lite"/>
    </source>
</evidence>
<dbReference type="SUPFAM" id="SSF52540">
    <property type="entry name" value="P-loop containing nucleoside triphosphate hydrolases"/>
    <property type="match status" value="1"/>
</dbReference>
<dbReference type="Pfam" id="PF01823">
    <property type="entry name" value="MACPF"/>
    <property type="match status" value="1"/>
</dbReference>
<dbReference type="EMBL" id="CAXLJM020000166">
    <property type="protein sequence ID" value="CAL8147682.1"/>
    <property type="molecule type" value="Genomic_DNA"/>
</dbReference>
<evidence type="ECO:0000313" key="7">
    <source>
        <dbReference type="EMBL" id="CAL8147682.1"/>
    </source>
</evidence>
<dbReference type="PROSITE" id="PS51412">
    <property type="entry name" value="MACPF_2"/>
    <property type="match status" value="1"/>
</dbReference>
<evidence type="ECO:0000313" key="8">
    <source>
        <dbReference type="Proteomes" id="UP001642540"/>
    </source>
</evidence>
<accession>A0ABP1S8X9</accession>
<dbReference type="Pfam" id="PF01926">
    <property type="entry name" value="MMR_HSR1"/>
    <property type="match status" value="1"/>
</dbReference>
<evidence type="ECO:0000256" key="4">
    <source>
        <dbReference type="ARBA" id="ARBA00026030"/>
    </source>
</evidence>
<feature type="region of interest" description="Disordered" evidence="5">
    <location>
        <begin position="1141"/>
        <end position="1167"/>
    </location>
</feature>
<dbReference type="InterPro" id="IPR006073">
    <property type="entry name" value="GTP-bd"/>
</dbReference>
<feature type="domain" description="MACPF" evidence="6">
    <location>
        <begin position="759"/>
        <end position="1094"/>
    </location>
</feature>
<evidence type="ECO:0000256" key="3">
    <source>
        <dbReference type="ARBA" id="ARBA00015651"/>
    </source>
</evidence>
<evidence type="ECO:0000256" key="2">
    <source>
        <dbReference type="ARBA" id="ARBA00007288"/>
    </source>
</evidence>
<comment type="caution">
    <text evidence="7">The sequence shown here is derived from an EMBL/GenBank/DDBJ whole genome shotgun (WGS) entry which is preliminary data.</text>
</comment>
<evidence type="ECO:0000256" key="1">
    <source>
        <dbReference type="ARBA" id="ARBA00003884"/>
    </source>
</evidence>
<dbReference type="Pfam" id="PF15043">
    <property type="entry name" value="CNRIP1"/>
    <property type="match status" value="1"/>
</dbReference>
<evidence type="ECO:0000259" key="6">
    <source>
        <dbReference type="PROSITE" id="PS51412"/>
    </source>
</evidence>
<dbReference type="InterPro" id="IPR020864">
    <property type="entry name" value="MACPF"/>
</dbReference>